<organism evidence="2">
    <name type="scientific">Klebsiella phage PMBT64</name>
    <dbReference type="NCBI Taxonomy" id="3229740"/>
    <lineage>
        <taxon>Viruses</taxon>
        <taxon>Duplodnaviria</taxon>
        <taxon>Heunggongvirae</taxon>
        <taxon>Uroviricota</taxon>
        <taxon>Caudoviricetes</taxon>
    </lineage>
</organism>
<protein>
    <recommendedName>
        <fullName evidence="1">DUF3850 domain-containing protein</fullName>
    </recommendedName>
</protein>
<name>A0AB39C4Q3_9CAUD</name>
<sequence>MIHDLKILPVHFHAVKYGKKRAELRKADREFAVGDTLNLREWTEKDGYTGRVVDVRITHCCDVGEYAPGYVMLSFFLLQ</sequence>
<accession>A0AB39C4Q3</accession>
<dbReference type="Gene3D" id="2.30.130.30">
    <property type="entry name" value="Hypothetical protein"/>
    <property type="match status" value="1"/>
</dbReference>
<evidence type="ECO:0000313" key="2">
    <source>
        <dbReference type="EMBL" id="XDJ01059.1"/>
    </source>
</evidence>
<dbReference type="Pfam" id="PF12961">
    <property type="entry name" value="DUF3850"/>
    <property type="match status" value="1"/>
</dbReference>
<reference evidence="2" key="1">
    <citation type="submission" date="2024-06" db="EMBL/GenBank/DDBJ databases">
        <title>This phage originates from the Bacteriophage catalogue of the Bacteriophage Competence Centre, Department of Microbiology und Biotechnology, Max Rubner-Institut, Kiel, Germany.</title>
        <authorList>
            <person name="Sprotte S."/>
            <person name="Brinks E."/>
            <person name="Hille F."/>
        </authorList>
    </citation>
    <scope>NUCLEOTIDE SEQUENCE</scope>
</reference>
<dbReference type="EMBL" id="PP926510">
    <property type="protein sequence ID" value="XDJ01059.1"/>
    <property type="molecule type" value="Genomic_DNA"/>
</dbReference>
<dbReference type="InterPro" id="IPR039440">
    <property type="entry name" value="DUF3850"/>
</dbReference>
<dbReference type="SUPFAM" id="SSF88697">
    <property type="entry name" value="PUA domain-like"/>
    <property type="match status" value="1"/>
</dbReference>
<feature type="domain" description="DUF3850" evidence="1">
    <location>
        <begin position="2"/>
        <end position="75"/>
    </location>
</feature>
<dbReference type="InterPro" id="IPR015947">
    <property type="entry name" value="PUA-like_sf"/>
</dbReference>
<proteinExistence type="predicted"/>
<evidence type="ECO:0000259" key="1">
    <source>
        <dbReference type="Pfam" id="PF12961"/>
    </source>
</evidence>